<comment type="caution">
    <text evidence="3">The sequence shown here is derived from an EMBL/GenBank/DDBJ whole genome shotgun (WGS) entry which is preliminary data.</text>
</comment>
<evidence type="ECO:0000256" key="1">
    <source>
        <dbReference type="SAM" id="MobiDB-lite"/>
    </source>
</evidence>
<dbReference type="InterPro" id="IPR027923">
    <property type="entry name" value="Hydrophob_seed_dom"/>
</dbReference>
<evidence type="ECO:0000313" key="4">
    <source>
        <dbReference type="Proteomes" id="UP001420932"/>
    </source>
</evidence>
<reference evidence="3 4" key="1">
    <citation type="submission" date="2024-01" db="EMBL/GenBank/DDBJ databases">
        <title>Genome assemblies of Stephania.</title>
        <authorList>
            <person name="Yang L."/>
        </authorList>
    </citation>
    <scope>NUCLEOTIDE SEQUENCE [LARGE SCALE GENOMIC DNA]</scope>
    <source>
        <strain evidence="3">YNDBR</strain>
        <tissue evidence="3">Leaf</tissue>
    </source>
</reference>
<dbReference type="Pfam" id="PF14547">
    <property type="entry name" value="Hydrophob_seed"/>
    <property type="match status" value="1"/>
</dbReference>
<proteinExistence type="predicted"/>
<accession>A0AAP0K118</accession>
<dbReference type="AlphaFoldDB" id="A0AAP0K118"/>
<dbReference type="SMART" id="SM00499">
    <property type="entry name" value="AAI"/>
    <property type="match status" value="1"/>
</dbReference>
<feature type="region of interest" description="Disordered" evidence="1">
    <location>
        <begin position="80"/>
        <end position="100"/>
    </location>
</feature>
<dbReference type="EMBL" id="JBBNAF010000005">
    <property type="protein sequence ID" value="KAK9143163.1"/>
    <property type="molecule type" value="Genomic_DNA"/>
</dbReference>
<dbReference type="InterPro" id="IPR051636">
    <property type="entry name" value="Plant_LTP/defense-related"/>
</dbReference>
<dbReference type="Proteomes" id="UP001420932">
    <property type="component" value="Unassembled WGS sequence"/>
</dbReference>
<dbReference type="InterPro" id="IPR036312">
    <property type="entry name" value="Bifun_inhib/LTP/seed_sf"/>
</dbReference>
<dbReference type="Gene3D" id="1.10.110.10">
    <property type="entry name" value="Plant lipid-transfer and hydrophobic proteins"/>
    <property type="match status" value="1"/>
</dbReference>
<keyword evidence="4" id="KW-1185">Reference proteome</keyword>
<protein>
    <recommendedName>
        <fullName evidence="2">Bifunctional inhibitor/plant lipid transfer protein/seed storage helical domain-containing protein</fullName>
    </recommendedName>
</protein>
<name>A0AAP0K118_9MAGN</name>
<evidence type="ECO:0000313" key="3">
    <source>
        <dbReference type="EMBL" id="KAK9143163.1"/>
    </source>
</evidence>
<organism evidence="3 4">
    <name type="scientific">Stephania yunnanensis</name>
    <dbReference type="NCBI Taxonomy" id="152371"/>
    <lineage>
        <taxon>Eukaryota</taxon>
        <taxon>Viridiplantae</taxon>
        <taxon>Streptophyta</taxon>
        <taxon>Embryophyta</taxon>
        <taxon>Tracheophyta</taxon>
        <taxon>Spermatophyta</taxon>
        <taxon>Magnoliopsida</taxon>
        <taxon>Ranunculales</taxon>
        <taxon>Menispermaceae</taxon>
        <taxon>Menispermoideae</taxon>
        <taxon>Cissampelideae</taxon>
        <taxon>Stephania</taxon>
    </lineage>
</organism>
<dbReference type="InterPro" id="IPR016140">
    <property type="entry name" value="Bifunc_inhib/LTP/seed_store"/>
</dbReference>
<sequence length="184" mass="19859">MDFEYPKTSELRHYTIGATTIQEADNDENITKIFRFTAMREREMGRNTKTSSSLAAALFLSLNLLSFTMVSTCRTCPANIPPKPNPTPSTATPSSDTPKRCPKDTLKLGVCAKLLGGAVDANVGNPPYHPCCTYLQGLVDLEAAVCLCTAIKANIIGIILDIPISLTLLINTCGKTLRSEFVCG</sequence>
<dbReference type="PANTHER" id="PTHR31731">
    <property type="match status" value="1"/>
</dbReference>
<feature type="domain" description="Bifunctional inhibitor/plant lipid transfer protein/seed storage helical" evidence="2">
    <location>
        <begin position="101"/>
        <end position="183"/>
    </location>
</feature>
<dbReference type="SUPFAM" id="SSF47699">
    <property type="entry name" value="Bifunctional inhibitor/lipid-transfer protein/seed storage 2S albumin"/>
    <property type="match status" value="1"/>
</dbReference>
<gene>
    <name evidence="3" type="ORF">Syun_012563</name>
</gene>
<evidence type="ECO:0000259" key="2">
    <source>
        <dbReference type="SMART" id="SM00499"/>
    </source>
</evidence>
<dbReference type="CDD" id="cd01958">
    <property type="entry name" value="HPS_like"/>
    <property type="match status" value="1"/>
</dbReference>